<protein>
    <recommendedName>
        <fullName evidence="7">Voltage-dependent calcium channel gamma-1 subunit</fullName>
    </recommendedName>
</protein>
<dbReference type="GO" id="GO:0005246">
    <property type="term" value="F:calcium channel regulator activity"/>
    <property type="evidence" value="ECO:0007669"/>
    <property type="project" value="TreeGrafter"/>
</dbReference>
<comment type="subcellular location">
    <subcellularLocation>
        <location evidence="1">Membrane</location>
        <topology evidence="1">Multi-pass membrane protein</topology>
    </subcellularLocation>
</comment>
<accession>A0A9N7UAZ4</accession>
<reference evidence="5" key="1">
    <citation type="submission" date="2020-03" db="EMBL/GenBank/DDBJ databases">
        <authorList>
            <person name="Weist P."/>
        </authorList>
    </citation>
    <scope>NUCLEOTIDE SEQUENCE</scope>
</reference>
<dbReference type="Proteomes" id="UP001153269">
    <property type="component" value="Unassembled WGS sequence"/>
</dbReference>
<evidence type="ECO:0008006" key="7">
    <source>
        <dbReference type="Google" id="ProtNLM"/>
    </source>
</evidence>
<comment type="caution">
    <text evidence="5">The sequence shown here is derived from an EMBL/GenBank/DDBJ whole genome shotgun (WGS) entry which is preliminary data.</text>
</comment>
<evidence type="ECO:0000256" key="3">
    <source>
        <dbReference type="ARBA" id="ARBA00022989"/>
    </source>
</evidence>
<dbReference type="Gene3D" id="1.20.140.150">
    <property type="match status" value="1"/>
</dbReference>
<dbReference type="GO" id="GO:1990454">
    <property type="term" value="C:L-type voltage-gated calcium channel complex"/>
    <property type="evidence" value="ECO:0007669"/>
    <property type="project" value="TreeGrafter"/>
</dbReference>
<dbReference type="PROSITE" id="PS51257">
    <property type="entry name" value="PROKAR_LIPOPROTEIN"/>
    <property type="match status" value="1"/>
</dbReference>
<name>A0A9N7UAZ4_PLEPL</name>
<evidence type="ECO:0000313" key="6">
    <source>
        <dbReference type="Proteomes" id="UP001153269"/>
    </source>
</evidence>
<dbReference type="GO" id="GO:1902514">
    <property type="term" value="P:regulation of calcium ion transmembrane transport via high voltage-gated calcium channel"/>
    <property type="evidence" value="ECO:0007669"/>
    <property type="project" value="TreeGrafter"/>
</dbReference>
<gene>
    <name evidence="5" type="ORF">PLEPLA_LOCUS15673</name>
</gene>
<dbReference type="AlphaFoldDB" id="A0A9N7UAZ4"/>
<evidence type="ECO:0000256" key="2">
    <source>
        <dbReference type="ARBA" id="ARBA00022692"/>
    </source>
</evidence>
<proteinExistence type="predicted"/>
<evidence type="ECO:0000313" key="5">
    <source>
        <dbReference type="EMBL" id="CAB1427731.1"/>
    </source>
</evidence>
<dbReference type="PANTHER" id="PTHR15025:SF8">
    <property type="entry name" value="VOLTAGE-DEPENDENT CALCIUM CHANNEL GAMMA-1 SUBUNIT"/>
    <property type="match status" value="1"/>
</dbReference>
<evidence type="ECO:0000256" key="4">
    <source>
        <dbReference type="ARBA" id="ARBA00023136"/>
    </source>
</evidence>
<keyword evidence="3" id="KW-1133">Transmembrane helix</keyword>
<dbReference type="InterPro" id="IPR004031">
    <property type="entry name" value="PMP22/EMP/MP20/Claudin"/>
</dbReference>
<dbReference type="Pfam" id="PF13903">
    <property type="entry name" value="Claudin_2"/>
    <property type="match status" value="1"/>
</dbReference>
<keyword evidence="4" id="KW-0472">Membrane</keyword>
<evidence type="ECO:0000256" key="1">
    <source>
        <dbReference type="ARBA" id="ARBA00004141"/>
    </source>
</evidence>
<organism evidence="5 6">
    <name type="scientific">Pleuronectes platessa</name>
    <name type="common">European plaice</name>
    <dbReference type="NCBI Taxonomy" id="8262"/>
    <lineage>
        <taxon>Eukaryota</taxon>
        <taxon>Metazoa</taxon>
        <taxon>Chordata</taxon>
        <taxon>Craniata</taxon>
        <taxon>Vertebrata</taxon>
        <taxon>Euteleostomi</taxon>
        <taxon>Actinopterygii</taxon>
        <taxon>Neopterygii</taxon>
        <taxon>Teleostei</taxon>
        <taxon>Neoteleostei</taxon>
        <taxon>Acanthomorphata</taxon>
        <taxon>Carangaria</taxon>
        <taxon>Pleuronectiformes</taxon>
        <taxon>Pleuronectoidei</taxon>
        <taxon>Pleuronectidae</taxon>
        <taxon>Pleuronectes</taxon>
    </lineage>
</organism>
<dbReference type="PANTHER" id="PTHR15025">
    <property type="entry name" value="VOLTAGE-DEPENDENT CALCIUM CHANNEL GAMMA-1 SUBUNIT-RELATED"/>
    <property type="match status" value="1"/>
</dbReference>
<keyword evidence="2" id="KW-0812">Transmembrane</keyword>
<keyword evidence="6" id="KW-1185">Reference proteome</keyword>
<dbReference type="EMBL" id="CADEAL010000991">
    <property type="protein sequence ID" value="CAB1427731.1"/>
    <property type="molecule type" value="Genomic_DNA"/>
</dbReference>
<sequence length="164" mass="17881">MHRRTKIKIAIFVLLVGMACTFTAVVTDHWAVLSPRVERVNETCEAAHFGLWRLCKKQIYMSSENNLEQGCGPISLPGEENCTYFGHFTPGKDSEIFEYKTQKAPLSVGSDFHSCRTSDHSAVSGVTAGGAPLSVNDQTCQLTSNFPSPLSICGVTSMHQHGST</sequence>